<organism evidence="2">
    <name type="scientific">marine metagenome</name>
    <dbReference type="NCBI Taxonomy" id="408172"/>
    <lineage>
        <taxon>unclassified sequences</taxon>
        <taxon>metagenomes</taxon>
        <taxon>ecological metagenomes</taxon>
    </lineage>
</organism>
<reference evidence="2" key="1">
    <citation type="submission" date="2018-05" db="EMBL/GenBank/DDBJ databases">
        <authorList>
            <person name="Lanie J.A."/>
            <person name="Ng W.-L."/>
            <person name="Kazmierczak K.M."/>
            <person name="Andrzejewski T.M."/>
            <person name="Davidsen T.M."/>
            <person name="Wayne K.J."/>
            <person name="Tettelin H."/>
            <person name="Glass J.I."/>
            <person name="Rusch D."/>
            <person name="Podicherti R."/>
            <person name="Tsui H.-C.T."/>
            <person name="Winkler M.E."/>
        </authorList>
    </citation>
    <scope>NUCLEOTIDE SEQUENCE</scope>
</reference>
<evidence type="ECO:0000256" key="1">
    <source>
        <dbReference type="SAM" id="Phobius"/>
    </source>
</evidence>
<evidence type="ECO:0000313" key="2">
    <source>
        <dbReference type="EMBL" id="SVB40681.1"/>
    </source>
</evidence>
<proteinExistence type="predicted"/>
<protein>
    <submittedName>
        <fullName evidence="2">Uncharacterized protein</fullName>
    </submittedName>
</protein>
<dbReference type="AlphaFoldDB" id="A0A382DSG8"/>
<accession>A0A382DSG8</accession>
<sequence length="43" mass="4811">MPTTENQNQNHYDYLMKGFRYALTVCGPALIALLAWGLLSPPT</sequence>
<gene>
    <name evidence="2" type="ORF">METZ01_LOCUS193535</name>
</gene>
<keyword evidence="1" id="KW-0472">Membrane</keyword>
<feature type="transmembrane region" description="Helical" evidence="1">
    <location>
        <begin position="21"/>
        <end position="39"/>
    </location>
</feature>
<dbReference type="EMBL" id="UINC01040594">
    <property type="protein sequence ID" value="SVB40681.1"/>
    <property type="molecule type" value="Genomic_DNA"/>
</dbReference>
<keyword evidence="1" id="KW-0812">Transmembrane</keyword>
<name>A0A382DSG8_9ZZZZ</name>
<feature type="non-terminal residue" evidence="2">
    <location>
        <position position="43"/>
    </location>
</feature>
<keyword evidence="1" id="KW-1133">Transmembrane helix</keyword>